<name>A0ACB8CAI2_DERSI</name>
<organism evidence="1 2">
    <name type="scientific">Dermacentor silvarum</name>
    <name type="common">Tick</name>
    <dbReference type="NCBI Taxonomy" id="543639"/>
    <lineage>
        <taxon>Eukaryota</taxon>
        <taxon>Metazoa</taxon>
        <taxon>Ecdysozoa</taxon>
        <taxon>Arthropoda</taxon>
        <taxon>Chelicerata</taxon>
        <taxon>Arachnida</taxon>
        <taxon>Acari</taxon>
        <taxon>Parasitiformes</taxon>
        <taxon>Ixodida</taxon>
        <taxon>Ixodoidea</taxon>
        <taxon>Ixodidae</taxon>
        <taxon>Rhipicephalinae</taxon>
        <taxon>Dermacentor</taxon>
    </lineage>
</organism>
<evidence type="ECO:0000313" key="2">
    <source>
        <dbReference type="Proteomes" id="UP000821865"/>
    </source>
</evidence>
<reference evidence="1" key="1">
    <citation type="submission" date="2020-05" db="EMBL/GenBank/DDBJ databases">
        <title>Large-scale comparative analyses of tick genomes elucidate their genetic diversity and vector capacities.</title>
        <authorList>
            <person name="Jia N."/>
            <person name="Wang J."/>
            <person name="Shi W."/>
            <person name="Du L."/>
            <person name="Sun Y."/>
            <person name="Zhan W."/>
            <person name="Jiang J."/>
            <person name="Wang Q."/>
            <person name="Zhang B."/>
            <person name="Ji P."/>
            <person name="Sakyi L.B."/>
            <person name="Cui X."/>
            <person name="Yuan T."/>
            <person name="Jiang B."/>
            <person name="Yang W."/>
            <person name="Lam T.T.-Y."/>
            <person name="Chang Q."/>
            <person name="Ding S."/>
            <person name="Wang X."/>
            <person name="Zhu J."/>
            <person name="Ruan X."/>
            <person name="Zhao L."/>
            <person name="Wei J."/>
            <person name="Que T."/>
            <person name="Du C."/>
            <person name="Cheng J."/>
            <person name="Dai P."/>
            <person name="Han X."/>
            <person name="Huang E."/>
            <person name="Gao Y."/>
            <person name="Liu J."/>
            <person name="Shao H."/>
            <person name="Ye R."/>
            <person name="Li L."/>
            <person name="Wei W."/>
            <person name="Wang X."/>
            <person name="Wang C."/>
            <person name="Yang T."/>
            <person name="Huo Q."/>
            <person name="Li W."/>
            <person name="Guo W."/>
            <person name="Chen H."/>
            <person name="Zhou L."/>
            <person name="Ni X."/>
            <person name="Tian J."/>
            <person name="Zhou Y."/>
            <person name="Sheng Y."/>
            <person name="Liu T."/>
            <person name="Pan Y."/>
            <person name="Xia L."/>
            <person name="Li J."/>
            <person name="Zhao F."/>
            <person name="Cao W."/>
        </authorList>
    </citation>
    <scope>NUCLEOTIDE SEQUENCE</scope>
    <source>
        <strain evidence="1">Dsil-2018</strain>
    </source>
</reference>
<evidence type="ECO:0000313" key="1">
    <source>
        <dbReference type="EMBL" id="KAH7937917.1"/>
    </source>
</evidence>
<proteinExistence type="predicted"/>
<accession>A0ACB8CAI2</accession>
<sequence length="89" mass="10107">MAEKEEYSVSCDTLETLPKVTFSIGKRDFVLDAKDYIMMVPQRNGRIVCLSGFIESDEGAPWVLGDTFIGRFYTIFDRGNDRIGFAEAR</sequence>
<gene>
    <name evidence="1" type="ORF">HPB49_017562</name>
</gene>
<comment type="caution">
    <text evidence="1">The sequence shown here is derived from an EMBL/GenBank/DDBJ whole genome shotgun (WGS) entry which is preliminary data.</text>
</comment>
<keyword evidence="2" id="KW-1185">Reference proteome</keyword>
<protein>
    <submittedName>
        <fullName evidence="1">Uncharacterized protein</fullName>
    </submittedName>
</protein>
<dbReference type="EMBL" id="CM023477">
    <property type="protein sequence ID" value="KAH7937917.1"/>
    <property type="molecule type" value="Genomic_DNA"/>
</dbReference>
<dbReference type="Proteomes" id="UP000821865">
    <property type="component" value="Chromosome 8"/>
</dbReference>